<protein>
    <recommendedName>
        <fullName evidence="3">Helix-turn-helix domain-containing protein</fullName>
    </recommendedName>
</protein>
<comment type="caution">
    <text evidence="1">The sequence shown here is derived from an EMBL/GenBank/DDBJ whole genome shotgun (WGS) entry which is preliminary data.</text>
</comment>
<reference evidence="1 2" key="1">
    <citation type="submission" date="2019-07" db="EMBL/GenBank/DDBJ databases">
        <title>New species of Amycolatopsis and Streptomyces.</title>
        <authorList>
            <person name="Duangmal K."/>
            <person name="Teo W.F.A."/>
            <person name="Lipun K."/>
        </authorList>
    </citation>
    <scope>NUCLEOTIDE SEQUENCE [LARGE SCALE GENOMIC DNA]</scope>
    <source>
        <strain evidence="1 2">JCM 30562</strain>
    </source>
</reference>
<keyword evidence="2" id="KW-1185">Reference proteome</keyword>
<dbReference type="Gene3D" id="1.10.10.60">
    <property type="entry name" value="Homeodomain-like"/>
    <property type="match status" value="2"/>
</dbReference>
<dbReference type="OrthoDB" id="3035096at2"/>
<proteinExistence type="predicted"/>
<evidence type="ECO:0000313" key="2">
    <source>
        <dbReference type="Proteomes" id="UP000318578"/>
    </source>
</evidence>
<sequence>MIMSALYIDPTTSANVRLVEALANPSRPARRLLEMATAWPDSLPEVAPPATVYRIQRQLRPDEVAQMVAQYRAGATMQDLADRFDVHRTTILKRLQTLGITTRFSKLEPDEVREAAELYRSGWTLDNLAKKYRVASSTVRAYFLADGVALRPRGRAGFQQTGKRETTDR</sequence>
<dbReference type="EMBL" id="VJZA01000033">
    <property type="protein sequence ID" value="TVT20703.1"/>
    <property type="molecule type" value="Genomic_DNA"/>
</dbReference>
<gene>
    <name evidence="1" type="ORF">FNH06_19500</name>
</gene>
<dbReference type="RefSeq" id="WP_144640734.1">
    <property type="nucleotide sequence ID" value="NZ_BNAX01000007.1"/>
</dbReference>
<name>A0A558A8X5_9PSEU</name>
<organism evidence="1 2">
    <name type="scientific">Amycolatopsis acidiphila</name>
    <dbReference type="NCBI Taxonomy" id="715473"/>
    <lineage>
        <taxon>Bacteria</taxon>
        <taxon>Bacillati</taxon>
        <taxon>Actinomycetota</taxon>
        <taxon>Actinomycetes</taxon>
        <taxon>Pseudonocardiales</taxon>
        <taxon>Pseudonocardiaceae</taxon>
        <taxon>Amycolatopsis</taxon>
    </lineage>
</organism>
<dbReference type="Proteomes" id="UP000318578">
    <property type="component" value="Unassembled WGS sequence"/>
</dbReference>
<accession>A0A558A8X5</accession>
<evidence type="ECO:0008006" key="3">
    <source>
        <dbReference type="Google" id="ProtNLM"/>
    </source>
</evidence>
<dbReference type="AlphaFoldDB" id="A0A558A8X5"/>
<evidence type="ECO:0000313" key="1">
    <source>
        <dbReference type="EMBL" id="TVT20703.1"/>
    </source>
</evidence>